<keyword evidence="4" id="KW-1185">Reference proteome</keyword>
<dbReference type="RefSeq" id="WP_119739152.1">
    <property type="nucleotide sequence ID" value="NZ_QYUN01000002.1"/>
</dbReference>
<evidence type="ECO:0000256" key="1">
    <source>
        <dbReference type="ARBA" id="ARBA00023172"/>
    </source>
</evidence>
<dbReference type="GO" id="GO:0003677">
    <property type="term" value="F:DNA binding"/>
    <property type="evidence" value="ECO:0007669"/>
    <property type="project" value="InterPro"/>
</dbReference>
<evidence type="ECO:0000259" key="2">
    <source>
        <dbReference type="PROSITE" id="PS51898"/>
    </source>
</evidence>
<dbReference type="InterPro" id="IPR002104">
    <property type="entry name" value="Integrase_catalytic"/>
</dbReference>
<evidence type="ECO:0000313" key="3">
    <source>
        <dbReference type="EMBL" id="RJG06510.1"/>
    </source>
</evidence>
<feature type="domain" description="Tyr recombinase" evidence="2">
    <location>
        <begin position="1"/>
        <end position="114"/>
    </location>
</feature>
<gene>
    <name evidence="3" type="ORF">D3870_11255</name>
</gene>
<protein>
    <submittedName>
        <fullName evidence="3">Site-specific integrase</fullName>
    </submittedName>
</protein>
<keyword evidence="1" id="KW-0233">DNA recombination</keyword>
<dbReference type="OrthoDB" id="662444at2"/>
<dbReference type="CDD" id="cd00796">
    <property type="entry name" value="INT_Rci_Hp1_C"/>
    <property type="match status" value="1"/>
</dbReference>
<dbReference type="Gene3D" id="1.10.443.10">
    <property type="entry name" value="Intergrase catalytic core"/>
    <property type="match status" value="1"/>
</dbReference>
<dbReference type="PROSITE" id="PS51898">
    <property type="entry name" value="TYR_RECOMBINASE"/>
    <property type="match status" value="1"/>
</dbReference>
<dbReference type="EMBL" id="QYUN01000002">
    <property type="protein sequence ID" value="RJG06510.1"/>
    <property type="molecule type" value="Genomic_DNA"/>
</dbReference>
<reference evidence="3 4" key="1">
    <citation type="submission" date="2018-09" db="EMBL/GenBank/DDBJ databases">
        <authorList>
            <person name="Zhu H."/>
        </authorList>
    </citation>
    <scope>NUCLEOTIDE SEQUENCE [LARGE SCALE GENOMIC DNA]</scope>
    <source>
        <strain evidence="3 4">K2R10-39</strain>
    </source>
</reference>
<dbReference type="InterPro" id="IPR013762">
    <property type="entry name" value="Integrase-like_cat_sf"/>
</dbReference>
<name>A0A418X241_9BURK</name>
<accession>A0A418X241</accession>
<comment type="caution">
    <text evidence="3">The sequence shown here is derived from an EMBL/GenBank/DDBJ whole genome shotgun (WGS) entry which is preliminary data.</text>
</comment>
<dbReference type="AlphaFoldDB" id="A0A418X241"/>
<dbReference type="GO" id="GO:0006310">
    <property type="term" value="P:DNA recombination"/>
    <property type="evidence" value="ECO:0007669"/>
    <property type="project" value="UniProtKB-KW"/>
</dbReference>
<organism evidence="3 4">
    <name type="scientific">Noviherbaspirillum cavernae</name>
    <dbReference type="NCBI Taxonomy" id="2320862"/>
    <lineage>
        <taxon>Bacteria</taxon>
        <taxon>Pseudomonadati</taxon>
        <taxon>Pseudomonadota</taxon>
        <taxon>Betaproteobacteria</taxon>
        <taxon>Burkholderiales</taxon>
        <taxon>Oxalobacteraceae</taxon>
        <taxon>Noviherbaspirillum</taxon>
    </lineage>
</organism>
<dbReference type="SUPFAM" id="SSF56349">
    <property type="entry name" value="DNA breaking-rejoining enzymes"/>
    <property type="match status" value="1"/>
</dbReference>
<proteinExistence type="predicted"/>
<dbReference type="Pfam" id="PF00589">
    <property type="entry name" value="Phage_integrase"/>
    <property type="match status" value="1"/>
</dbReference>
<dbReference type="Proteomes" id="UP000285190">
    <property type="component" value="Unassembled WGS sequence"/>
</dbReference>
<evidence type="ECO:0000313" key="4">
    <source>
        <dbReference type="Proteomes" id="UP000285190"/>
    </source>
</evidence>
<sequence>MRIYPARPRHIDLKKQTVLLPDSKSGHSRILPLSSRAVAAVRNLTIGIKGKVFSIGAGALRYQWRAARANIGSPDLRIHDLRHEGASRLFEKGLNVMEASAVTGHKTLERFSNQ</sequence>
<dbReference type="GO" id="GO:0015074">
    <property type="term" value="P:DNA integration"/>
    <property type="evidence" value="ECO:0007669"/>
    <property type="project" value="InterPro"/>
</dbReference>
<dbReference type="InterPro" id="IPR011010">
    <property type="entry name" value="DNA_brk_join_enz"/>
</dbReference>